<dbReference type="EMBL" id="JBHTMY010000003">
    <property type="protein sequence ID" value="MFD1315407.1"/>
    <property type="molecule type" value="Genomic_DNA"/>
</dbReference>
<protein>
    <submittedName>
        <fullName evidence="1">Gluconate 2-dehydrogenase subunit 3 family protein</fullName>
        <ecNumber evidence="1">1.-.-.-</ecNumber>
    </submittedName>
</protein>
<sequence>MHRRSVLKNLGLFSGGLIIFPSCTFTKEKVDVATSDMHITEELKNLLDLVIENMIPTATYPDFSEHTLSDFVLVMANDCLSPEENKSFVKGLIDFEKYCKNEQNSPFEKLSQKDQSKIIEALLLKNHSDDLSFFISKSKQFSILGFMQSAYVMTNEMPYNLIPGNYENCVTIDPSQKININA</sequence>
<reference evidence="2" key="1">
    <citation type="journal article" date="2019" name="Int. J. Syst. Evol. Microbiol.">
        <title>The Global Catalogue of Microorganisms (GCM) 10K type strain sequencing project: providing services to taxonomists for standard genome sequencing and annotation.</title>
        <authorList>
            <consortium name="The Broad Institute Genomics Platform"/>
            <consortium name="The Broad Institute Genome Sequencing Center for Infectious Disease"/>
            <person name="Wu L."/>
            <person name="Ma J."/>
        </authorList>
    </citation>
    <scope>NUCLEOTIDE SEQUENCE [LARGE SCALE GENOMIC DNA]</scope>
    <source>
        <strain evidence="2">CCUG 61485</strain>
    </source>
</reference>
<dbReference type="GO" id="GO:0016491">
    <property type="term" value="F:oxidoreductase activity"/>
    <property type="evidence" value="ECO:0007669"/>
    <property type="project" value="UniProtKB-KW"/>
</dbReference>
<dbReference type="InterPro" id="IPR027056">
    <property type="entry name" value="Gluconate_2DH_su3"/>
</dbReference>
<evidence type="ECO:0000313" key="2">
    <source>
        <dbReference type="Proteomes" id="UP001597201"/>
    </source>
</evidence>
<comment type="caution">
    <text evidence="1">The sequence shown here is derived from an EMBL/GenBank/DDBJ whole genome shotgun (WGS) entry which is preliminary data.</text>
</comment>
<gene>
    <name evidence="1" type="ORF">ACFQ39_07235</name>
</gene>
<keyword evidence="1" id="KW-0560">Oxidoreductase</keyword>
<accession>A0ABW3Y0P2</accession>
<dbReference type="EC" id="1.-.-.-" evidence="1"/>
<evidence type="ECO:0000313" key="1">
    <source>
        <dbReference type="EMBL" id="MFD1315407.1"/>
    </source>
</evidence>
<keyword evidence="2" id="KW-1185">Reference proteome</keyword>
<dbReference type="RefSeq" id="WP_377177559.1">
    <property type="nucleotide sequence ID" value="NZ_JBHTMY010000003.1"/>
</dbReference>
<dbReference type="Pfam" id="PF13618">
    <property type="entry name" value="Gluconate_2-dh3"/>
    <property type="match status" value="1"/>
</dbReference>
<organism evidence="1 2">
    <name type="scientific">Namhaeicola litoreus</name>
    <dbReference type="NCBI Taxonomy" id="1052145"/>
    <lineage>
        <taxon>Bacteria</taxon>
        <taxon>Pseudomonadati</taxon>
        <taxon>Bacteroidota</taxon>
        <taxon>Flavobacteriia</taxon>
        <taxon>Flavobacteriales</taxon>
        <taxon>Flavobacteriaceae</taxon>
        <taxon>Namhaeicola</taxon>
    </lineage>
</organism>
<proteinExistence type="predicted"/>
<name>A0ABW3Y0P2_9FLAO</name>
<dbReference type="Proteomes" id="UP001597201">
    <property type="component" value="Unassembled WGS sequence"/>
</dbReference>